<protein>
    <submittedName>
        <fullName evidence="1">Lipoprotein</fullName>
    </submittedName>
</protein>
<organism evidence="1 2">
    <name type="scientific">Streptococcus sanguinis SK355</name>
    <dbReference type="NCBI Taxonomy" id="888816"/>
    <lineage>
        <taxon>Bacteria</taxon>
        <taxon>Bacillati</taxon>
        <taxon>Bacillota</taxon>
        <taxon>Bacilli</taxon>
        <taxon>Lactobacillales</taxon>
        <taxon>Streptococcaceae</taxon>
        <taxon>Streptococcus</taxon>
    </lineage>
</organism>
<dbReference type="PATRIC" id="fig|888816.3.peg.1489"/>
<evidence type="ECO:0000313" key="1">
    <source>
        <dbReference type="EMBL" id="EGJ39664.1"/>
    </source>
</evidence>
<proteinExistence type="predicted"/>
<keyword evidence="1" id="KW-0449">Lipoprotein</keyword>
<evidence type="ECO:0000313" key="2">
    <source>
        <dbReference type="Proteomes" id="UP000005589"/>
    </source>
</evidence>
<reference evidence="1 2" key="1">
    <citation type="submission" date="2011-03" db="EMBL/GenBank/DDBJ databases">
        <authorList>
            <person name="Muzny D."/>
            <person name="Qin X."/>
            <person name="Deng J."/>
            <person name="Jiang H."/>
            <person name="Liu Y."/>
            <person name="Qu J."/>
            <person name="Song X.-Z."/>
            <person name="Zhang L."/>
            <person name="Thornton R."/>
            <person name="Coyle M."/>
            <person name="Francisco L."/>
            <person name="Jackson L."/>
            <person name="Javaid M."/>
            <person name="Korchina V."/>
            <person name="Kovar C."/>
            <person name="Mata R."/>
            <person name="Mathew T."/>
            <person name="Ngo R."/>
            <person name="Nguyen L."/>
            <person name="Nguyen N."/>
            <person name="Okwuonu G."/>
            <person name="Ongeri F."/>
            <person name="Pham C."/>
            <person name="Simmons D."/>
            <person name="Wilczek-Boney K."/>
            <person name="Hale W."/>
            <person name="Jakkamsetti A."/>
            <person name="Pham P."/>
            <person name="Ruth R."/>
            <person name="San Lucas F."/>
            <person name="Warren J."/>
            <person name="Zhang J."/>
            <person name="Zhao Z."/>
            <person name="Zhou C."/>
            <person name="Zhu D."/>
            <person name="Lee S."/>
            <person name="Bess C."/>
            <person name="Blankenburg K."/>
            <person name="Forbes L."/>
            <person name="Fu Q."/>
            <person name="Gubbala S."/>
            <person name="Hirani K."/>
            <person name="Jayaseelan J.C."/>
            <person name="Lara F."/>
            <person name="Munidasa M."/>
            <person name="Palculict T."/>
            <person name="Patil S."/>
            <person name="Pu L.-L."/>
            <person name="Saada N."/>
            <person name="Tang L."/>
            <person name="Weissenberger G."/>
            <person name="Zhu Y."/>
            <person name="Hemphill L."/>
            <person name="Shang Y."/>
            <person name="Youmans B."/>
            <person name="Ayvaz T."/>
            <person name="Ross M."/>
            <person name="Santibanez J."/>
            <person name="Aqrawi P."/>
            <person name="Gross S."/>
            <person name="Joshi V."/>
            <person name="Fowler G."/>
            <person name="Nazareth L."/>
            <person name="Reid J."/>
            <person name="Worley K."/>
            <person name="Petrosino J."/>
            <person name="Highlander S."/>
            <person name="Gibbs R."/>
        </authorList>
    </citation>
    <scope>NUCLEOTIDE SEQUENCE [LARGE SCALE GENOMIC DNA]</scope>
    <source>
        <strain evidence="1 2">SK355</strain>
    </source>
</reference>
<sequence length="141" mass="15966">MKSRKSVFLVVIAILIIIGTIMTVQNKSLFTNRTTQEKKKEQDPREKQLAYLKKHKKDIEQYIKSLNPKIETVQIDWGQTQWDQIGNATPQGGGDIVQVYGGFNNIEKSSWSVIIRIEDGKILIHSIGIGSPLRIGGELFE</sequence>
<accession>F3URR4</accession>
<dbReference type="AlphaFoldDB" id="F3URR4"/>
<dbReference type="EMBL" id="AFFN01000022">
    <property type="protein sequence ID" value="EGJ39664.1"/>
    <property type="molecule type" value="Genomic_DNA"/>
</dbReference>
<gene>
    <name evidence="1" type="ORF">HMPREF9389_1522</name>
</gene>
<name>F3URR4_STRSA</name>
<dbReference type="RefSeq" id="WP_002930186.1">
    <property type="nucleotide sequence ID" value="NZ_GL890993.1"/>
</dbReference>
<comment type="caution">
    <text evidence="1">The sequence shown here is derived from an EMBL/GenBank/DDBJ whole genome shotgun (WGS) entry which is preliminary data.</text>
</comment>
<dbReference type="STRING" id="888816.HMPREF9389_1522"/>
<dbReference type="HOGENOM" id="CLU_133306_1_0_9"/>
<dbReference type="Proteomes" id="UP000005589">
    <property type="component" value="Unassembled WGS sequence"/>
</dbReference>
<dbReference type="eggNOG" id="ENOG5030CU5">
    <property type="taxonomic scope" value="Bacteria"/>
</dbReference>